<dbReference type="EMBL" id="JAYFSI010000007">
    <property type="protein sequence ID" value="MEA5363469.1"/>
    <property type="molecule type" value="Genomic_DNA"/>
</dbReference>
<dbReference type="InterPro" id="IPR036488">
    <property type="entry name" value="DUF1883-like_sf"/>
</dbReference>
<proteinExistence type="predicted"/>
<dbReference type="Gene3D" id="4.10.1210.10">
    <property type="entry name" value="Atu1913-like"/>
    <property type="match status" value="1"/>
</dbReference>
<protein>
    <submittedName>
        <fullName evidence="2">DUF1883 domain-containing protein</fullName>
    </submittedName>
</protein>
<feature type="domain" description="DUF1883" evidence="1">
    <location>
        <begin position="6"/>
        <end position="76"/>
    </location>
</feature>
<dbReference type="SUPFAM" id="SSF141099">
    <property type="entry name" value="Atu1913-like"/>
    <property type="match status" value="1"/>
</dbReference>
<evidence type="ECO:0000313" key="3">
    <source>
        <dbReference type="Proteomes" id="UP001304298"/>
    </source>
</evidence>
<accession>A0ABU5RCV9</accession>
<reference evidence="2 3" key="1">
    <citation type="submission" date="2023-12" db="EMBL/GenBank/DDBJ databases">
        <title>Amycolatopsis sp. V23-08.</title>
        <authorList>
            <person name="Somphong A."/>
        </authorList>
    </citation>
    <scope>NUCLEOTIDE SEQUENCE [LARGE SCALE GENOMIC DNA]</scope>
    <source>
        <strain evidence="2 3">V23-08</strain>
    </source>
</reference>
<dbReference type="Proteomes" id="UP001304298">
    <property type="component" value="Unassembled WGS sequence"/>
</dbReference>
<organism evidence="2 3">
    <name type="scientific">Amycolatopsis heterodermiae</name>
    <dbReference type="NCBI Taxonomy" id="3110235"/>
    <lineage>
        <taxon>Bacteria</taxon>
        <taxon>Bacillati</taxon>
        <taxon>Actinomycetota</taxon>
        <taxon>Actinomycetes</taxon>
        <taxon>Pseudonocardiales</taxon>
        <taxon>Pseudonocardiaceae</taxon>
        <taxon>Amycolatopsis</taxon>
    </lineage>
</organism>
<comment type="caution">
    <text evidence="2">The sequence shown here is derived from an EMBL/GenBank/DDBJ whole genome shotgun (WGS) entry which is preliminary data.</text>
</comment>
<keyword evidence="3" id="KW-1185">Reference proteome</keyword>
<evidence type="ECO:0000313" key="2">
    <source>
        <dbReference type="EMBL" id="MEA5363469.1"/>
    </source>
</evidence>
<name>A0ABU5RCV9_9PSEU</name>
<dbReference type="Pfam" id="PF08980">
    <property type="entry name" value="DUF1883"/>
    <property type="match status" value="1"/>
</dbReference>
<dbReference type="InterPro" id="IPR015073">
    <property type="entry name" value="DUF1883"/>
</dbReference>
<evidence type="ECO:0000259" key="1">
    <source>
        <dbReference type="Pfam" id="PF08980"/>
    </source>
</evidence>
<gene>
    <name evidence="2" type="ORF">VA596_28335</name>
</gene>
<sequence length="91" mass="10061">MQSRVFDLGSVRKDAVVTVLLQASANVRLMTKANFLAYKQKQFYKMLGGVALTPMFKLTVPSNGHWVVVIDVDGLATPLLRTRVEVDQVAP</sequence>
<dbReference type="RefSeq" id="WP_323331223.1">
    <property type="nucleotide sequence ID" value="NZ_JAYFSI010000007.1"/>
</dbReference>